<gene>
    <name evidence="3" type="ORF">H257_00750</name>
</gene>
<dbReference type="AlphaFoldDB" id="W4HEA8"/>
<sequence length="252" mass="28575">MEETQQLGPLRFRARPALKTGPKKRPNKYHNVHVTYKMKQSVIDSFDEVGMAATLAKHFPQLSGTRLNTTRKKVYGWLKHRAHIRVKATNRRTYDHLCSRDLGMATTLPREYEEQLARWVNSMRQDGDPVTPQMIQIMALETAIDTGLDEASVTASWQWLRGFKRRFKLSWRALTRSGEGDCDAALAKFSARAAELVREHVQVASPEASNTEAIESEEEFVSPKMMSDLVSISGVDETIDPTDDIDNSVQLL</sequence>
<dbReference type="RefSeq" id="XP_009821888.1">
    <property type="nucleotide sequence ID" value="XM_009823586.1"/>
</dbReference>
<organism evidence="3">
    <name type="scientific">Aphanomyces astaci</name>
    <name type="common">Crayfish plague agent</name>
    <dbReference type="NCBI Taxonomy" id="112090"/>
    <lineage>
        <taxon>Eukaryota</taxon>
        <taxon>Sar</taxon>
        <taxon>Stramenopiles</taxon>
        <taxon>Oomycota</taxon>
        <taxon>Saprolegniomycetes</taxon>
        <taxon>Saprolegniales</taxon>
        <taxon>Verrucalvaceae</taxon>
        <taxon>Aphanomyces</taxon>
    </lineage>
</organism>
<evidence type="ECO:0000259" key="2">
    <source>
        <dbReference type="PROSITE" id="PS51253"/>
    </source>
</evidence>
<evidence type="ECO:0000256" key="1">
    <source>
        <dbReference type="ARBA" id="ARBA00023125"/>
    </source>
</evidence>
<name>W4HEA8_APHAT</name>
<keyword evidence="1" id="KW-0238">DNA-binding</keyword>
<dbReference type="PROSITE" id="PS51253">
    <property type="entry name" value="HTH_CENPB"/>
    <property type="match status" value="1"/>
</dbReference>
<dbReference type="Pfam" id="PF03221">
    <property type="entry name" value="HTH_Tnp_Tc5"/>
    <property type="match status" value="1"/>
</dbReference>
<dbReference type="InterPro" id="IPR009057">
    <property type="entry name" value="Homeodomain-like_sf"/>
</dbReference>
<dbReference type="VEuPathDB" id="FungiDB:H257_00750"/>
<dbReference type="Gene3D" id="1.10.10.60">
    <property type="entry name" value="Homeodomain-like"/>
    <property type="match status" value="1"/>
</dbReference>
<dbReference type="GeneID" id="20802746"/>
<dbReference type="EMBL" id="KI913114">
    <property type="protein sequence ID" value="ETV89488.1"/>
    <property type="molecule type" value="Genomic_DNA"/>
</dbReference>
<feature type="domain" description="HTH CENPB-type" evidence="2">
    <location>
        <begin position="100"/>
        <end position="173"/>
    </location>
</feature>
<reference evidence="3" key="1">
    <citation type="submission" date="2013-12" db="EMBL/GenBank/DDBJ databases">
        <title>The Genome Sequence of Aphanomyces astaci APO3.</title>
        <authorList>
            <consortium name="The Broad Institute Genomics Platform"/>
            <person name="Russ C."/>
            <person name="Tyler B."/>
            <person name="van West P."/>
            <person name="Dieguez-Uribeondo J."/>
            <person name="Young S.K."/>
            <person name="Zeng Q."/>
            <person name="Gargeya S."/>
            <person name="Fitzgerald M."/>
            <person name="Abouelleil A."/>
            <person name="Alvarado L."/>
            <person name="Chapman S.B."/>
            <person name="Gainer-Dewar J."/>
            <person name="Goldberg J."/>
            <person name="Griggs A."/>
            <person name="Gujja S."/>
            <person name="Hansen M."/>
            <person name="Howarth C."/>
            <person name="Imamovic A."/>
            <person name="Ireland A."/>
            <person name="Larimer J."/>
            <person name="McCowan C."/>
            <person name="Murphy C."/>
            <person name="Pearson M."/>
            <person name="Poon T.W."/>
            <person name="Priest M."/>
            <person name="Roberts A."/>
            <person name="Saif S."/>
            <person name="Shea T."/>
            <person name="Sykes S."/>
            <person name="Wortman J."/>
            <person name="Nusbaum C."/>
            <person name="Birren B."/>
        </authorList>
    </citation>
    <scope>NUCLEOTIDE SEQUENCE [LARGE SCALE GENOMIC DNA]</scope>
    <source>
        <strain evidence="3">APO3</strain>
    </source>
</reference>
<accession>W4HEA8</accession>
<protein>
    <recommendedName>
        <fullName evidence="2">HTH CENPB-type domain-containing protein</fullName>
    </recommendedName>
</protein>
<dbReference type="SUPFAM" id="SSF46689">
    <property type="entry name" value="Homeodomain-like"/>
    <property type="match status" value="1"/>
</dbReference>
<dbReference type="OrthoDB" id="128019at2759"/>
<evidence type="ECO:0000313" key="3">
    <source>
        <dbReference type="EMBL" id="ETV89488.1"/>
    </source>
</evidence>
<dbReference type="InterPro" id="IPR006600">
    <property type="entry name" value="HTH_CenpB_DNA-bd_dom"/>
</dbReference>
<dbReference type="GO" id="GO:0003677">
    <property type="term" value="F:DNA binding"/>
    <property type="evidence" value="ECO:0007669"/>
    <property type="project" value="UniProtKB-KW"/>
</dbReference>
<proteinExistence type="predicted"/>